<dbReference type="Proteomes" id="UP000270924">
    <property type="component" value="Unassembled WGS sequence"/>
</dbReference>
<dbReference type="EMBL" id="UYWW01010859">
    <property type="protein sequence ID" value="VDM18173.1"/>
    <property type="molecule type" value="Genomic_DNA"/>
</dbReference>
<evidence type="ECO:0000313" key="2">
    <source>
        <dbReference type="Proteomes" id="UP000270924"/>
    </source>
</evidence>
<evidence type="ECO:0000313" key="1">
    <source>
        <dbReference type="EMBL" id="VDM18173.1"/>
    </source>
</evidence>
<dbReference type="InParanoid" id="A0A3P7EA17"/>
<name>A0A3P7EA17_WUCBA</name>
<protein>
    <submittedName>
        <fullName evidence="1">Uncharacterized protein</fullName>
    </submittedName>
</protein>
<reference evidence="1 2" key="1">
    <citation type="submission" date="2018-11" db="EMBL/GenBank/DDBJ databases">
        <authorList>
            <consortium name="Pathogen Informatics"/>
        </authorList>
    </citation>
    <scope>NUCLEOTIDE SEQUENCE [LARGE SCALE GENOMIC DNA]</scope>
</reference>
<organism evidence="1 2">
    <name type="scientific">Wuchereria bancrofti</name>
    <dbReference type="NCBI Taxonomy" id="6293"/>
    <lineage>
        <taxon>Eukaryota</taxon>
        <taxon>Metazoa</taxon>
        <taxon>Ecdysozoa</taxon>
        <taxon>Nematoda</taxon>
        <taxon>Chromadorea</taxon>
        <taxon>Rhabditida</taxon>
        <taxon>Spirurina</taxon>
        <taxon>Spiruromorpha</taxon>
        <taxon>Filarioidea</taxon>
        <taxon>Onchocercidae</taxon>
        <taxon>Wuchereria</taxon>
    </lineage>
</organism>
<dbReference type="AlphaFoldDB" id="A0A3P7EA17"/>
<accession>A0A3P7EA17</accession>
<keyword evidence="2" id="KW-1185">Reference proteome</keyword>
<sequence>MIIHHHLVYHYHKANGKMLSQKHGLKVINKKFKHDQLFLPGGKFMNENQ</sequence>
<gene>
    <name evidence="1" type="ORF">WBA_LOCUS10021</name>
</gene>
<proteinExistence type="predicted"/>